<dbReference type="CDD" id="cd11532">
    <property type="entry name" value="NTP-PPase_COG4997"/>
    <property type="match status" value="1"/>
</dbReference>
<dbReference type="OrthoDB" id="9813491at2"/>
<organism evidence="1 2">
    <name type="scientific">Acetobacterium wieringae</name>
    <dbReference type="NCBI Taxonomy" id="52694"/>
    <lineage>
        <taxon>Bacteria</taxon>
        <taxon>Bacillati</taxon>
        <taxon>Bacillota</taxon>
        <taxon>Clostridia</taxon>
        <taxon>Eubacteriales</taxon>
        <taxon>Eubacteriaceae</taxon>
        <taxon>Acetobacterium</taxon>
    </lineage>
</organism>
<dbReference type="STRING" id="52694.ACWI_00400"/>
<dbReference type="RefSeq" id="WP_070369435.1">
    <property type="nucleotide sequence ID" value="NZ_JAYFRG010000020.1"/>
</dbReference>
<dbReference type="AlphaFoldDB" id="A0A1F2PM76"/>
<evidence type="ECO:0000313" key="2">
    <source>
        <dbReference type="Proteomes" id="UP000176244"/>
    </source>
</evidence>
<sequence length="106" mass="12440">MKVEYNKIVRNKIPEIIRDSGRTCEYKILGESEVREALKEKLLEKAQIFLKRPSEDELSDIYELLDAIVESFDFEPLHIDYLKIQNKENKGTYSEKVFLISVDDGQ</sequence>
<dbReference type="EMBL" id="LKEU01000009">
    <property type="protein sequence ID" value="OFV72437.1"/>
    <property type="molecule type" value="Genomic_DNA"/>
</dbReference>
<accession>A0A1F2PM76</accession>
<reference evidence="1 2" key="1">
    <citation type="submission" date="2015-09" db="EMBL/GenBank/DDBJ databases">
        <title>Genome sequence of Acetobacterium wieringae DSM 1911.</title>
        <authorList>
            <person name="Poehlein A."/>
            <person name="Bengelsdorf F.R."/>
            <person name="Schiel-Bengelsdorf B."/>
            <person name="Duerre P."/>
            <person name="Daniel R."/>
        </authorList>
    </citation>
    <scope>NUCLEOTIDE SEQUENCE [LARGE SCALE GENOMIC DNA]</scope>
    <source>
        <strain evidence="1 2">DSM 1911</strain>
    </source>
</reference>
<comment type="caution">
    <text evidence="1">The sequence shown here is derived from an EMBL/GenBank/DDBJ whole genome shotgun (WGS) entry which is preliminary data.</text>
</comment>
<gene>
    <name evidence="1" type="ORF">ACWI_00400</name>
</gene>
<name>A0A1F2PM76_9FIRM</name>
<dbReference type="Proteomes" id="UP000176244">
    <property type="component" value="Unassembled WGS sequence"/>
</dbReference>
<evidence type="ECO:0008006" key="3">
    <source>
        <dbReference type="Google" id="ProtNLM"/>
    </source>
</evidence>
<proteinExistence type="predicted"/>
<evidence type="ECO:0000313" key="1">
    <source>
        <dbReference type="EMBL" id="OFV72437.1"/>
    </source>
</evidence>
<dbReference type="InterPro" id="IPR038735">
    <property type="entry name" value="MSMEG_1276-like_NTP-PPase_dom"/>
</dbReference>
<protein>
    <recommendedName>
        <fullName evidence="3">Phosphoribosyl-ATP pyrophosphohydrolase</fullName>
    </recommendedName>
</protein>